<keyword evidence="3" id="KW-1185">Reference proteome</keyword>
<accession>A0AA38U2F9</accession>
<gene>
    <name evidence="2" type="ORF">F5878DRAFT_678310</name>
</gene>
<evidence type="ECO:0000313" key="3">
    <source>
        <dbReference type="Proteomes" id="UP001163846"/>
    </source>
</evidence>
<feature type="domain" description="Exocyst complex component Sec10-like alpha-helical bundle" evidence="1">
    <location>
        <begin position="6"/>
        <end position="149"/>
    </location>
</feature>
<dbReference type="EMBL" id="MU807881">
    <property type="protein sequence ID" value="KAJ3831046.1"/>
    <property type="molecule type" value="Genomic_DNA"/>
</dbReference>
<dbReference type="Proteomes" id="UP001163846">
    <property type="component" value="Unassembled WGS sequence"/>
</dbReference>
<evidence type="ECO:0000259" key="1">
    <source>
        <dbReference type="Pfam" id="PF07393"/>
    </source>
</evidence>
<comment type="caution">
    <text evidence="2">The sequence shown here is derived from an EMBL/GenBank/DDBJ whole genome shotgun (WGS) entry which is preliminary data.</text>
</comment>
<dbReference type="AlphaFoldDB" id="A0AA38U2F9"/>
<protein>
    <submittedName>
        <fullName evidence="2">Exocyst complex component Sec10-like protein</fullName>
    </submittedName>
</protein>
<organism evidence="2 3">
    <name type="scientific">Lentinula raphanica</name>
    <dbReference type="NCBI Taxonomy" id="153919"/>
    <lineage>
        <taxon>Eukaryota</taxon>
        <taxon>Fungi</taxon>
        <taxon>Dikarya</taxon>
        <taxon>Basidiomycota</taxon>
        <taxon>Agaricomycotina</taxon>
        <taxon>Agaricomycetes</taxon>
        <taxon>Agaricomycetidae</taxon>
        <taxon>Agaricales</taxon>
        <taxon>Marasmiineae</taxon>
        <taxon>Omphalotaceae</taxon>
        <taxon>Lentinula</taxon>
    </lineage>
</organism>
<proteinExistence type="predicted"/>
<reference evidence="2" key="1">
    <citation type="submission" date="2022-08" db="EMBL/GenBank/DDBJ databases">
        <authorList>
            <consortium name="DOE Joint Genome Institute"/>
            <person name="Min B."/>
            <person name="Riley R."/>
            <person name="Sierra-Patev S."/>
            <person name="Naranjo-Ortiz M."/>
            <person name="Looney B."/>
            <person name="Konkel Z."/>
            <person name="Slot J.C."/>
            <person name="Sakamoto Y."/>
            <person name="Steenwyk J.L."/>
            <person name="Rokas A."/>
            <person name="Carro J."/>
            <person name="Camarero S."/>
            <person name="Ferreira P."/>
            <person name="Molpeceres G."/>
            <person name="Ruiz-Duenas F.J."/>
            <person name="Serrano A."/>
            <person name="Henrissat B."/>
            <person name="Drula E."/>
            <person name="Hughes K.W."/>
            <person name="Mata J.L."/>
            <person name="Ishikawa N.K."/>
            <person name="Vargas-Isla R."/>
            <person name="Ushijima S."/>
            <person name="Smith C.A."/>
            <person name="Ahrendt S."/>
            <person name="Andreopoulos W."/>
            <person name="He G."/>
            <person name="Labutti K."/>
            <person name="Lipzen A."/>
            <person name="Ng V."/>
            <person name="Sandor L."/>
            <person name="Barry K."/>
            <person name="Martinez A.T."/>
            <person name="Xiao Y."/>
            <person name="Gibbons J.G."/>
            <person name="Terashima K."/>
            <person name="Hibbett D.S."/>
            <person name="Grigoriev I.V."/>
        </authorList>
    </citation>
    <scope>NUCLEOTIDE SEQUENCE</scope>
    <source>
        <strain evidence="2">TFB9207</strain>
    </source>
</reference>
<evidence type="ECO:0000313" key="2">
    <source>
        <dbReference type="EMBL" id="KAJ3831046.1"/>
    </source>
</evidence>
<dbReference type="Pfam" id="PF07393">
    <property type="entry name" value="Sec10_HB"/>
    <property type="match status" value="1"/>
</dbReference>
<dbReference type="InterPro" id="IPR048627">
    <property type="entry name" value="Sec10_HB"/>
</dbReference>
<sequence length="162" mass="18173">MGKVWAEKRGIFYDQPWDSLANFTKDRHLTFDAMDDFMSIVLKALSDHGSRAVRVLPPEAGVLISFSERVDSKVVGEYIFTVLARAREIAIEVYLKATAASFREAWKMVDTIIAAGGGSTSRTSAEDVLFRMFEPNMDEYLDEETEAIKPAFEAARPDVAIR</sequence>
<name>A0AA38U2F9_9AGAR</name>